<dbReference type="GO" id="GO:0006749">
    <property type="term" value="P:glutathione metabolic process"/>
    <property type="evidence" value="ECO:0007669"/>
    <property type="project" value="TreeGrafter"/>
</dbReference>
<feature type="domain" description="GST C-terminal" evidence="2">
    <location>
        <begin position="121"/>
        <end position="250"/>
    </location>
</feature>
<dbReference type="Gene3D" id="1.20.1050.10">
    <property type="match status" value="1"/>
</dbReference>
<feature type="domain" description="GST N-terminal" evidence="1">
    <location>
        <begin position="34"/>
        <end position="114"/>
    </location>
</feature>
<evidence type="ECO:0000259" key="2">
    <source>
        <dbReference type="PROSITE" id="PS50405"/>
    </source>
</evidence>
<dbReference type="SUPFAM" id="SSF47616">
    <property type="entry name" value="GST C-terminal domain-like"/>
    <property type="match status" value="1"/>
</dbReference>
<name>A0A9W7GAY7_9STRA</name>
<dbReference type="Proteomes" id="UP001165065">
    <property type="component" value="Unassembled WGS sequence"/>
</dbReference>
<dbReference type="Pfam" id="PF14497">
    <property type="entry name" value="GST_C_3"/>
    <property type="match status" value="1"/>
</dbReference>
<dbReference type="InterPro" id="IPR010987">
    <property type="entry name" value="Glutathione-S-Trfase_C-like"/>
</dbReference>
<keyword evidence="4" id="KW-1185">Reference proteome</keyword>
<protein>
    <recommendedName>
        <fullName evidence="5">Glutathione S-transferase</fullName>
    </recommendedName>
</protein>
<accession>A0A9W7GAY7</accession>
<dbReference type="PANTHER" id="PTHR11571">
    <property type="entry name" value="GLUTATHIONE S-TRANSFERASE"/>
    <property type="match status" value="1"/>
</dbReference>
<evidence type="ECO:0000313" key="4">
    <source>
        <dbReference type="Proteomes" id="UP001165065"/>
    </source>
</evidence>
<dbReference type="InterPro" id="IPR004046">
    <property type="entry name" value="GST_C"/>
</dbReference>
<sequence>MASFVNPKVSISPATESTPRIVTYDFHDGERTPKDLQLSYFNFGGKAEAIRLLAFHGRVSFSDHRFERHQFAALKSSGQLLFGQMPTLTVKGTQQVPQCNAILRLVARLSTAEPSLYPVEEPVKCGIIDAILDLDSDIFTPIVVRNYKERFGFDFLNDSTSSPLIDDVTKNLKDRVLPQHLSNLSKLIGTSGWLGGDWSTPTIADFNFGVRLEYLNNLQEFDRIVEKDVKLKEFLDKFKNLPSVKAYQNC</sequence>
<dbReference type="AlphaFoldDB" id="A0A9W7GAY7"/>
<dbReference type="OrthoDB" id="420389at2759"/>
<dbReference type="InterPro" id="IPR004045">
    <property type="entry name" value="Glutathione_S-Trfase_N"/>
</dbReference>
<dbReference type="InterPro" id="IPR050213">
    <property type="entry name" value="GST_superfamily"/>
</dbReference>
<proteinExistence type="predicted"/>
<dbReference type="InterPro" id="IPR036249">
    <property type="entry name" value="Thioredoxin-like_sf"/>
</dbReference>
<dbReference type="Gene3D" id="3.40.30.10">
    <property type="entry name" value="Glutaredoxin"/>
    <property type="match status" value="1"/>
</dbReference>
<gene>
    <name evidence="3" type="ORF">TrCOL_g1724</name>
</gene>
<dbReference type="EMBL" id="BRYA01000088">
    <property type="protein sequence ID" value="GMI38577.1"/>
    <property type="molecule type" value="Genomic_DNA"/>
</dbReference>
<dbReference type="CDD" id="cd03039">
    <property type="entry name" value="GST_N_Sigma_like"/>
    <property type="match status" value="1"/>
</dbReference>
<evidence type="ECO:0008006" key="5">
    <source>
        <dbReference type="Google" id="ProtNLM"/>
    </source>
</evidence>
<reference evidence="4" key="1">
    <citation type="journal article" date="2023" name="Commun. Biol.">
        <title>Genome analysis of Parmales, the sister group of diatoms, reveals the evolutionary specialization of diatoms from phago-mixotrophs to photoautotrophs.</title>
        <authorList>
            <person name="Ban H."/>
            <person name="Sato S."/>
            <person name="Yoshikawa S."/>
            <person name="Yamada K."/>
            <person name="Nakamura Y."/>
            <person name="Ichinomiya M."/>
            <person name="Sato N."/>
            <person name="Blanc-Mathieu R."/>
            <person name="Endo H."/>
            <person name="Kuwata A."/>
            <person name="Ogata H."/>
        </authorList>
    </citation>
    <scope>NUCLEOTIDE SEQUENCE [LARGE SCALE GENOMIC DNA]</scope>
</reference>
<dbReference type="PROSITE" id="PS50405">
    <property type="entry name" value="GST_CTER"/>
    <property type="match status" value="1"/>
</dbReference>
<dbReference type="InterPro" id="IPR036282">
    <property type="entry name" value="Glutathione-S-Trfase_C_sf"/>
</dbReference>
<dbReference type="PROSITE" id="PS50404">
    <property type="entry name" value="GST_NTER"/>
    <property type="match status" value="1"/>
</dbReference>
<organism evidence="3 4">
    <name type="scientific">Triparma columacea</name>
    <dbReference type="NCBI Taxonomy" id="722753"/>
    <lineage>
        <taxon>Eukaryota</taxon>
        <taxon>Sar</taxon>
        <taxon>Stramenopiles</taxon>
        <taxon>Ochrophyta</taxon>
        <taxon>Bolidophyceae</taxon>
        <taxon>Parmales</taxon>
        <taxon>Triparmaceae</taxon>
        <taxon>Triparma</taxon>
    </lineage>
</organism>
<dbReference type="SUPFAM" id="SSF52833">
    <property type="entry name" value="Thioredoxin-like"/>
    <property type="match status" value="1"/>
</dbReference>
<dbReference type="GO" id="GO:0004364">
    <property type="term" value="F:glutathione transferase activity"/>
    <property type="evidence" value="ECO:0007669"/>
    <property type="project" value="TreeGrafter"/>
</dbReference>
<evidence type="ECO:0000259" key="1">
    <source>
        <dbReference type="PROSITE" id="PS50404"/>
    </source>
</evidence>
<comment type="caution">
    <text evidence="3">The sequence shown here is derived from an EMBL/GenBank/DDBJ whole genome shotgun (WGS) entry which is preliminary data.</text>
</comment>
<evidence type="ECO:0000313" key="3">
    <source>
        <dbReference type="EMBL" id="GMI38577.1"/>
    </source>
</evidence>